<organism evidence="2 3">
    <name type="scientific">Panicum virgatum</name>
    <name type="common">Blackwell switchgrass</name>
    <dbReference type="NCBI Taxonomy" id="38727"/>
    <lineage>
        <taxon>Eukaryota</taxon>
        <taxon>Viridiplantae</taxon>
        <taxon>Streptophyta</taxon>
        <taxon>Embryophyta</taxon>
        <taxon>Tracheophyta</taxon>
        <taxon>Spermatophyta</taxon>
        <taxon>Magnoliopsida</taxon>
        <taxon>Liliopsida</taxon>
        <taxon>Poales</taxon>
        <taxon>Poaceae</taxon>
        <taxon>PACMAD clade</taxon>
        <taxon>Panicoideae</taxon>
        <taxon>Panicodae</taxon>
        <taxon>Paniceae</taxon>
        <taxon>Panicinae</taxon>
        <taxon>Panicum</taxon>
        <taxon>Panicum sect. Hiantes</taxon>
    </lineage>
</organism>
<gene>
    <name evidence="2" type="ORF">PVAP13_9KG102300</name>
</gene>
<dbReference type="Proteomes" id="UP000823388">
    <property type="component" value="Chromosome 9K"/>
</dbReference>
<reference evidence="2" key="1">
    <citation type="submission" date="2020-05" db="EMBL/GenBank/DDBJ databases">
        <title>WGS assembly of Panicum virgatum.</title>
        <authorList>
            <person name="Lovell J.T."/>
            <person name="Jenkins J."/>
            <person name="Shu S."/>
            <person name="Juenger T.E."/>
            <person name="Schmutz J."/>
        </authorList>
    </citation>
    <scope>NUCLEOTIDE SEQUENCE</scope>
    <source>
        <strain evidence="2">AP13</strain>
    </source>
</reference>
<name>A0A8T0NEB6_PANVG</name>
<feature type="compositionally biased region" description="Basic residues" evidence="1">
    <location>
        <begin position="37"/>
        <end position="52"/>
    </location>
</feature>
<keyword evidence="3" id="KW-1185">Reference proteome</keyword>
<dbReference type="AlphaFoldDB" id="A0A8T0NEB6"/>
<feature type="region of interest" description="Disordered" evidence="1">
    <location>
        <begin position="37"/>
        <end position="62"/>
    </location>
</feature>
<evidence type="ECO:0000313" key="2">
    <source>
        <dbReference type="EMBL" id="KAG2547463.1"/>
    </source>
</evidence>
<evidence type="ECO:0000313" key="3">
    <source>
        <dbReference type="Proteomes" id="UP000823388"/>
    </source>
</evidence>
<evidence type="ECO:0000256" key="1">
    <source>
        <dbReference type="SAM" id="MobiDB-lite"/>
    </source>
</evidence>
<comment type="caution">
    <text evidence="2">The sequence shown here is derived from an EMBL/GenBank/DDBJ whole genome shotgun (WGS) entry which is preliminary data.</text>
</comment>
<protein>
    <submittedName>
        <fullName evidence="2">Uncharacterized protein</fullName>
    </submittedName>
</protein>
<sequence length="75" mass="8361">MLWRTEHLPAKVDPDTSARALRPVLAAERSLRGALRIHHHATQGAGRRRVRPRSTYPPLLMSKKNGLCSGGIRLT</sequence>
<accession>A0A8T0NEB6</accession>
<dbReference type="EMBL" id="CM029053">
    <property type="protein sequence ID" value="KAG2547463.1"/>
    <property type="molecule type" value="Genomic_DNA"/>
</dbReference>
<proteinExistence type="predicted"/>